<proteinExistence type="predicted"/>
<feature type="domain" description="Thiopeptide-type bacteriocin biosynthesis" evidence="1">
    <location>
        <begin position="6"/>
        <end position="280"/>
    </location>
</feature>
<evidence type="ECO:0000259" key="1">
    <source>
        <dbReference type="Pfam" id="PF14028"/>
    </source>
</evidence>
<dbReference type="InterPro" id="IPR023809">
    <property type="entry name" value="Thiopep_bacteriocin_synth_dom"/>
</dbReference>
<reference evidence="2" key="1">
    <citation type="submission" date="2021-10" db="EMBL/GenBank/DDBJ databases">
        <title>Novel species in genus Arthrobacter.</title>
        <authorList>
            <person name="Liu Y."/>
        </authorList>
    </citation>
    <scope>NUCLEOTIDE SEQUENCE</scope>
    <source>
        <strain evidence="4">zg-Y462</strain>
        <strain evidence="2">Zg-Y462</strain>
    </source>
</reference>
<dbReference type="Proteomes" id="UP000829758">
    <property type="component" value="Chromosome"/>
</dbReference>
<protein>
    <recommendedName>
        <fullName evidence="1">Thiopeptide-type bacteriocin biosynthesis domain-containing protein</fullName>
    </recommendedName>
</protein>
<dbReference type="Pfam" id="PF14028">
    <property type="entry name" value="Lant_dehydr_C"/>
    <property type="match status" value="1"/>
</dbReference>
<sequence>MLWSMLTLEPDREEAGDDIVRHIIGPLSSQLRAGEGDRFRFVRRLEPVSPVVDLHLRAPEHVIERTWKFARALADENVATVGAVKITQSPGVVYPPPGEPVPELLEAPLAYFGGFKGLELAAEISELSSTLALWAVNRFPSPNMRSMLGALLLFDTGHAMMRGPRSSVWADRRTTSWDYFWDAHLRTCVGAAGPHATQVRTTMMAQIAPRVVPVHRIMAALAAETAVEVWRKRWARAVDEYLYRADKQRISRSAQQLATRVSQLALNRLGFPYREQAILGLYARAWSKDIESQYLGEDRSSQPSKR</sequence>
<name>A0A9X1S981_9MICC</name>
<keyword evidence="4" id="KW-1185">Reference proteome</keyword>
<dbReference type="EMBL" id="CP094984">
    <property type="protein sequence ID" value="UON91884.1"/>
    <property type="molecule type" value="Genomic_DNA"/>
</dbReference>
<organism evidence="2 5">
    <name type="scientific">Arthrobacter zhangbolii</name>
    <dbReference type="NCBI Taxonomy" id="2886936"/>
    <lineage>
        <taxon>Bacteria</taxon>
        <taxon>Bacillati</taxon>
        <taxon>Actinomycetota</taxon>
        <taxon>Actinomycetes</taxon>
        <taxon>Micrococcales</taxon>
        <taxon>Micrococcaceae</taxon>
        <taxon>Arthrobacter</taxon>
    </lineage>
</organism>
<dbReference type="AlphaFoldDB" id="A0A9X1S981"/>
<gene>
    <name evidence="2" type="ORF">LJ755_05805</name>
    <name evidence="3" type="ORF">MUK71_15110</name>
</gene>
<accession>A0A9X1S981</accession>
<dbReference type="EMBL" id="JAJFZT010000003">
    <property type="protein sequence ID" value="MCC3272246.1"/>
    <property type="molecule type" value="Genomic_DNA"/>
</dbReference>
<evidence type="ECO:0000313" key="5">
    <source>
        <dbReference type="Proteomes" id="UP001155145"/>
    </source>
</evidence>
<dbReference type="RefSeq" id="WP_227928360.1">
    <property type="nucleotide sequence ID" value="NZ_CP094984.1"/>
</dbReference>
<evidence type="ECO:0000313" key="4">
    <source>
        <dbReference type="Proteomes" id="UP000829758"/>
    </source>
</evidence>
<dbReference type="Proteomes" id="UP001155145">
    <property type="component" value="Unassembled WGS sequence"/>
</dbReference>
<evidence type="ECO:0000313" key="3">
    <source>
        <dbReference type="EMBL" id="UON91884.1"/>
    </source>
</evidence>
<evidence type="ECO:0000313" key="2">
    <source>
        <dbReference type="EMBL" id="MCC3272246.1"/>
    </source>
</evidence>